<feature type="domain" description="RapZ-like N-terminal" evidence="6">
    <location>
        <begin position="44"/>
        <end position="197"/>
    </location>
</feature>
<keyword evidence="9" id="KW-1185">Reference proteome</keyword>
<dbReference type="Gene3D" id="3.40.50.300">
    <property type="entry name" value="P-loop containing nucleotide triphosphate hydrolases"/>
    <property type="match status" value="1"/>
</dbReference>
<dbReference type="PANTHER" id="PTHR30448:SF0">
    <property type="entry name" value="RNASE ADAPTER PROTEIN RAPZ"/>
    <property type="match status" value="1"/>
</dbReference>
<dbReference type="RefSeq" id="WP_071164058.1">
    <property type="nucleotide sequence ID" value="NZ_CP017812.1"/>
</dbReference>
<organism evidence="8 9">
    <name type="scientific">Boudabousia tangfeifanii</name>
    <dbReference type="NCBI Taxonomy" id="1912795"/>
    <lineage>
        <taxon>Bacteria</taxon>
        <taxon>Bacillati</taxon>
        <taxon>Actinomycetota</taxon>
        <taxon>Actinomycetes</taxon>
        <taxon>Actinomycetales</taxon>
        <taxon>Actinomycetaceae</taxon>
        <taxon>Boudabousia</taxon>
    </lineage>
</organism>
<name>A0A1D9MJY1_9ACTO</name>
<evidence type="ECO:0000256" key="3">
    <source>
        <dbReference type="ARBA" id="ARBA00023134"/>
    </source>
</evidence>
<evidence type="ECO:0000259" key="7">
    <source>
        <dbReference type="Pfam" id="PF22740"/>
    </source>
</evidence>
<feature type="binding site" evidence="4">
    <location>
        <begin position="101"/>
        <end position="104"/>
    </location>
    <ligand>
        <name>GTP</name>
        <dbReference type="ChEBI" id="CHEBI:37565"/>
    </ligand>
</feature>
<evidence type="ECO:0000313" key="8">
    <source>
        <dbReference type="EMBL" id="AOZ72592.1"/>
    </source>
</evidence>
<feature type="region of interest" description="Disordered" evidence="5">
    <location>
        <begin position="1"/>
        <end position="43"/>
    </location>
</feature>
<keyword evidence="1 4" id="KW-0547">Nucleotide-binding</keyword>
<reference evidence="8 9" key="1">
    <citation type="submission" date="2016-10" db="EMBL/GenBank/DDBJ databases">
        <title>Actinomyces aegypiusis sp. nov., isolated from the Aegypius monachus in Qinghai Tibet Plateau China.</title>
        <authorList>
            <person name="Wang Y."/>
        </authorList>
    </citation>
    <scope>NUCLEOTIDE SEQUENCE [LARGE SCALE GENOMIC DNA]</scope>
    <source>
        <strain evidence="8 9">VUL4_3</strain>
    </source>
</reference>
<dbReference type="Pfam" id="PF03668">
    <property type="entry name" value="RapZ-like_N"/>
    <property type="match status" value="1"/>
</dbReference>
<feature type="binding site" evidence="4">
    <location>
        <begin position="50"/>
        <end position="57"/>
    </location>
    <ligand>
        <name>ATP</name>
        <dbReference type="ChEBI" id="CHEBI:30616"/>
    </ligand>
</feature>
<dbReference type="PANTHER" id="PTHR30448">
    <property type="entry name" value="RNASE ADAPTER PROTEIN RAPZ"/>
    <property type="match status" value="1"/>
</dbReference>
<evidence type="ECO:0000256" key="5">
    <source>
        <dbReference type="SAM" id="MobiDB-lite"/>
    </source>
</evidence>
<evidence type="ECO:0000259" key="6">
    <source>
        <dbReference type="Pfam" id="PF03668"/>
    </source>
</evidence>
<dbReference type="GO" id="GO:0005525">
    <property type="term" value="F:GTP binding"/>
    <property type="evidence" value="ECO:0007669"/>
    <property type="project" value="UniProtKB-UniRule"/>
</dbReference>
<dbReference type="Proteomes" id="UP000176288">
    <property type="component" value="Chromosome"/>
</dbReference>
<protein>
    <submittedName>
        <fullName evidence="8">RNase adaptor protein RapZ</fullName>
    </submittedName>
</protein>
<gene>
    <name evidence="8" type="ORF">BK816_04195</name>
</gene>
<dbReference type="EMBL" id="CP017812">
    <property type="protein sequence ID" value="AOZ72592.1"/>
    <property type="molecule type" value="Genomic_DNA"/>
</dbReference>
<dbReference type="InterPro" id="IPR027417">
    <property type="entry name" value="P-loop_NTPase"/>
</dbReference>
<sequence>MSEELEQELKQSTTSKDNEEETFPEGVPVLDSGKGPTPPPEDPELLIITGMSGAGRSLAGIALEDLGWYVVDNLPPRMLPALAGMMTPNGEGVHLLAAVVDVRSKQYFAELEGVLQELAQMGIAYRILFLEADSARLVRRFEANRRPHPLQGDGRIVDALMAERRLLEPLRRQADFILDTTNLSNPELSRRIHDILGKHRERPLHLNVMSFGFKYGLPLDADIVVDMRFLSNPYWVTELRHLNGRDKAVSDFVLALPGAKEFLDGWAELYAPVLNRYLAELKPYVTIAVGCTGGKHRSVASAEYLSNALREHGYLVKTLHRDLGKE</sequence>
<dbReference type="NCBIfam" id="NF003828">
    <property type="entry name" value="PRK05416.1"/>
    <property type="match status" value="1"/>
</dbReference>
<evidence type="ECO:0000256" key="2">
    <source>
        <dbReference type="ARBA" id="ARBA00022840"/>
    </source>
</evidence>
<proteinExistence type="inferred from homology"/>
<dbReference type="STRING" id="1912795.BK816_04195"/>
<dbReference type="PIRSF" id="PIRSF005052">
    <property type="entry name" value="P-loopkin"/>
    <property type="match status" value="1"/>
</dbReference>
<keyword evidence="2 4" id="KW-0067">ATP-binding</keyword>
<feature type="domain" description="RapZ C-terminal" evidence="7">
    <location>
        <begin position="205"/>
        <end position="323"/>
    </location>
</feature>
<dbReference type="AlphaFoldDB" id="A0A1D9MJY1"/>
<accession>A0A1D9MJY1</accession>
<dbReference type="HAMAP" id="MF_00636">
    <property type="entry name" value="RapZ_like"/>
    <property type="match status" value="1"/>
</dbReference>
<evidence type="ECO:0000313" key="9">
    <source>
        <dbReference type="Proteomes" id="UP000176288"/>
    </source>
</evidence>
<dbReference type="Pfam" id="PF22740">
    <property type="entry name" value="PapZ_C"/>
    <property type="match status" value="1"/>
</dbReference>
<dbReference type="KEGG" id="avu:BK816_04195"/>
<dbReference type="GO" id="GO:0005524">
    <property type="term" value="F:ATP binding"/>
    <property type="evidence" value="ECO:0007669"/>
    <property type="project" value="UniProtKB-UniRule"/>
</dbReference>
<dbReference type="InterPro" id="IPR053930">
    <property type="entry name" value="RapZ-like_N"/>
</dbReference>
<keyword evidence="3 4" id="KW-0342">GTP-binding</keyword>
<dbReference type="InterPro" id="IPR005337">
    <property type="entry name" value="RapZ-like"/>
</dbReference>
<dbReference type="OrthoDB" id="9784461at2"/>
<evidence type="ECO:0000256" key="1">
    <source>
        <dbReference type="ARBA" id="ARBA00022741"/>
    </source>
</evidence>
<dbReference type="InterPro" id="IPR053931">
    <property type="entry name" value="RapZ_C"/>
</dbReference>
<evidence type="ECO:0000256" key="4">
    <source>
        <dbReference type="HAMAP-Rule" id="MF_00636"/>
    </source>
</evidence>
<dbReference type="SUPFAM" id="SSF52540">
    <property type="entry name" value="P-loop containing nucleoside triphosphate hydrolases"/>
    <property type="match status" value="1"/>
</dbReference>